<proteinExistence type="predicted"/>
<evidence type="ECO:0000313" key="1">
    <source>
        <dbReference type="EMBL" id="SEM96690.1"/>
    </source>
</evidence>
<name>A0A1H8CNS4_9FLAO</name>
<reference evidence="2" key="1">
    <citation type="submission" date="2016-10" db="EMBL/GenBank/DDBJ databases">
        <authorList>
            <person name="Varghese N."/>
            <person name="Submissions S."/>
        </authorList>
    </citation>
    <scope>NUCLEOTIDE SEQUENCE [LARGE SCALE GENOMIC DNA]</scope>
    <source>
        <strain evidence="2">DSM 17453</strain>
    </source>
</reference>
<keyword evidence="2" id="KW-1185">Reference proteome</keyword>
<sequence>MTTMDMRRFLFLGAVVMTAYGYGQTNCDALKKDNETLQSANKMLTSENEYLKKALDLNKPVLESEQENSIYTITAVKGNKAGKNIEITFLIESKDENKKMTIEDISVVDVEGNEYKIDLYKSSKTYPQLSKNVPVKLTFSFKEVQGEPMFIKMFRFKTISQLERNTFEKSRANLEFRDLKVNWN</sequence>
<accession>A0A1H8CNS4</accession>
<dbReference type="Proteomes" id="UP000199450">
    <property type="component" value="Unassembled WGS sequence"/>
</dbReference>
<gene>
    <name evidence="1" type="ORF">SAMN05421856_11033</name>
</gene>
<evidence type="ECO:0000313" key="2">
    <source>
        <dbReference type="Proteomes" id="UP000199450"/>
    </source>
</evidence>
<dbReference type="AlphaFoldDB" id="A0A1H8CNS4"/>
<dbReference type="EMBL" id="FOBV01000010">
    <property type="protein sequence ID" value="SEM96690.1"/>
    <property type="molecule type" value="Genomic_DNA"/>
</dbReference>
<organism evidence="1 2">
    <name type="scientific">Chryseobacterium taichungense</name>
    <dbReference type="NCBI Taxonomy" id="295069"/>
    <lineage>
        <taxon>Bacteria</taxon>
        <taxon>Pseudomonadati</taxon>
        <taxon>Bacteroidota</taxon>
        <taxon>Flavobacteriia</taxon>
        <taxon>Flavobacteriales</taxon>
        <taxon>Weeksellaceae</taxon>
        <taxon>Chryseobacterium group</taxon>
        <taxon>Chryseobacterium</taxon>
    </lineage>
</organism>
<protein>
    <submittedName>
        <fullName evidence="1">Uncharacterized protein</fullName>
    </submittedName>
</protein>